<dbReference type="EMBL" id="JAGTTL010000022">
    <property type="protein sequence ID" value="KAK6305268.1"/>
    <property type="molecule type" value="Genomic_DNA"/>
</dbReference>
<keyword evidence="2" id="KW-1185">Reference proteome</keyword>
<evidence type="ECO:0000313" key="2">
    <source>
        <dbReference type="Proteomes" id="UP001356427"/>
    </source>
</evidence>
<proteinExistence type="predicted"/>
<organism evidence="1 2">
    <name type="scientific">Coregonus suidteri</name>
    <dbReference type="NCBI Taxonomy" id="861788"/>
    <lineage>
        <taxon>Eukaryota</taxon>
        <taxon>Metazoa</taxon>
        <taxon>Chordata</taxon>
        <taxon>Craniata</taxon>
        <taxon>Vertebrata</taxon>
        <taxon>Euteleostomi</taxon>
        <taxon>Actinopterygii</taxon>
        <taxon>Neopterygii</taxon>
        <taxon>Teleostei</taxon>
        <taxon>Protacanthopterygii</taxon>
        <taxon>Salmoniformes</taxon>
        <taxon>Salmonidae</taxon>
        <taxon>Coregoninae</taxon>
        <taxon>Coregonus</taxon>
    </lineage>
</organism>
<dbReference type="AlphaFoldDB" id="A0AAN8QP86"/>
<gene>
    <name evidence="1" type="ORF">J4Q44_G00240480</name>
</gene>
<sequence length="54" mass="6285">MLLFEESVQQQKTYHGNWFDTFTSEGTGFYSLNPCCLWLHTNPAWPSRCVKVSV</sequence>
<protein>
    <submittedName>
        <fullName evidence="1">Uncharacterized protein</fullName>
    </submittedName>
</protein>
<dbReference type="Proteomes" id="UP001356427">
    <property type="component" value="Unassembled WGS sequence"/>
</dbReference>
<accession>A0AAN8QP86</accession>
<name>A0AAN8QP86_9TELE</name>
<reference evidence="1 2" key="1">
    <citation type="submission" date="2021-04" db="EMBL/GenBank/DDBJ databases">
        <authorList>
            <person name="De Guttry C."/>
            <person name="Zahm M."/>
            <person name="Klopp C."/>
            <person name="Cabau C."/>
            <person name="Louis A."/>
            <person name="Berthelot C."/>
            <person name="Parey E."/>
            <person name="Roest Crollius H."/>
            <person name="Montfort J."/>
            <person name="Robinson-Rechavi M."/>
            <person name="Bucao C."/>
            <person name="Bouchez O."/>
            <person name="Gislard M."/>
            <person name="Lluch J."/>
            <person name="Milhes M."/>
            <person name="Lampietro C."/>
            <person name="Lopez Roques C."/>
            <person name="Donnadieu C."/>
            <person name="Braasch I."/>
            <person name="Desvignes T."/>
            <person name="Postlethwait J."/>
            <person name="Bobe J."/>
            <person name="Wedekind C."/>
            <person name="Guiguen Y."/>
        </authorList>
    </citation>
    <scope>NUCLEOTIDE SEQUENCE [LARGE SCALE GENOMIC DNA]</scope>
    <source>
        <strain evidence="1">Cs_M1</strain>
        <tissue evidence="1">Blood</tissue>
    </source>
</reference>
<evidence type="ECO:0000313" key="1">
    <source>
        <dbReference type="EMBL" id="KAK6305268.1"/>
    </source>
</evidence>
<comment type="caution">
    <text evidence="1">The sequence shown here is derived from an EMBL/GenBank/DDBJ whole genome shotgun (WGS) entry which is preliminary data.</text>
</comment>